<evidence type="ECO:0000256" key="1">
    <source>
        <dbReference type="SAM" id="MobiDB-lite"/>
    </source>
</evidence>
<name>A0AAV6YT17_ENGPU</name>
<gene>
    <name evidence="2" type="ORF">GDO81_020308</name>
</gene>
<evidence type="ECO:0000313" key="3">
    <source>
        <dbReference type="Proteomes" id="UP000824782"/>
    </source>
</evidence>
<feature type="region of interest" description="Disordered" evidence="1">
    <location>
        <begin position="289"/>
        <end position="309"/>
    </location>
</feature>
<dbReference type="Proteomes" id="UP000824782">
    <property type="component" value="Unassembled WGS sequence"/>
</dbReference>
<feature type="compositionally biased region" description="Basic and acidic residues" evidence="1">
    <location>
        <begin position="238"/>
        <end position="251"/>
    </location>
</feature>
<dbReference type="EMBL" id="WNYA01012928">
    <property type="protein sequence ID" value="KAG8539816.1"/>
    <property type="molecule type" value="Genomic_DNA"/>
</dbReference>
<accession>A0AAV6YT17</accession>
<dbReference type="AlphaFoldDB" id="A0AAV6YT17"/>
<protein>
    <submittedName>
        <fullName evidence="2">Uncharacterized protein</fullName>
    </submittedName>
</protein>
<keyword evidence="3" id="KW-1185">Reference proteome</keyword>
<reference evidence="2" key="1">
    <citation type="thesis" date="2020" institute="ProQuest LLC" country="789 East Eisenhower Parkway, Ann Arbor, MI, USA">
        <title>Comparative Genomics and Chromosome Evolution.</title>
        <authorList>
            <person name="Mudd A.B."/>
        </authorList>
    </citation>
    <scope>NUCLEOTIDE SEQUENCE</scope>
    <source>
        <strain evidence="2">237g6f4</strain>
        <tissue evidence="2">Blood</tissue>
    </source>
</reference>
<organism evidence="2 3">
    <name type="scientific">Engystomops pustulosus</name>
    <name type="common">Tungara frog</name>
    <name type="synonym">Physalaemus pustulosus</name>
    <dbReference type="NCBI Taxonomy" id="76066"/>
    <lineage>
        <taxon>Eukaryota</taxon>
        <taxon>Metazoa</taxon>
        <taxon>Chordata</taxon>
        <taxon>Craniata</taxon>
        <taxon>Vertebrata</taxon>
        <taxon>Euteleostomi</taxon>
        <taxon>Amphibia</taxon>
        <taxon>Batrachia</taxon>
        <taxon>Anura</taxon>
        <taxon>Neobatrachia</taxon>
        <taxon>Hyloidea</taxon>
        <taxon>Leptodactylidae</taxon>
        <taxon>Leiuperinae</taxon>
        <taxon>Engystomops</taxon>
    </lineage>
</organism>
<comment type="caution">
    <text evidence="2">The sequence shown here is derived from an EMBL/GenBank/DDBJ whole genome shotgun (WGS) entry which is preliminary data.</text>
</comment>
<feature type="compositionally biased region" description="Low complexity" evidence="1">
    <location>
        <begin position="221"/>
        <end position="231"/>
    </location>
</feature>
<feature type="region of interest" description="Disordered" evidence="1">
    <location>
        <begin position="219"/>
        <end position="259"/>
    </location>
</feature>
<evidence type="ECO:0000313" key="2">
    <source>
        <dbReference type="EMBL" id="KAG8539816.1"/>
    </source>
</evidence>
<sequence>MGKKRGIINLRSRKSVDTVNAASRNMMIWKLPGLYIPVGHLNKQDKVLPQQNNHISPKLNPMNNLEPGVTQGAESTTLQDAACALVCHSEPIFTIPCPPQSICSITCVTDSFSKAPSSQAITPSHENVSPTQPVEPVTISLVHTDCTQKDLDPSKPLLDTDLSIAAQNCVSEPENCCPGKRLKLDEPVMEADDASAAPPLVKVETCRDLEQSSPLMQSDALSRLPHSSSPSKPHRKVKPPERKARGQEEPPSKSPCKISVPLKDCRVDLSKNLLECIFQSSDVQSEFFGFSSNSLDNPQGDEEDPPSSDLLWALFSNSGSSASTFNGF</sequence>
<proteinExistence type="predicted"/>